<name>A0A089NIY5_9BACL</name>
<feature type="region of interest" description="Disordered" evidence="2">
    <location>
        <begin position="232"/>
        <end position="254"/>
    </location>
</feature>
<protein>
    <recommendedName>
        <fullName evidence="4">Fibronectin type-III domain-containing protein</fullName>
    </recommendedName>
</protein>
<dbReference type="InterPro" id="IPR013783">
    <property type="entry name" value="Ig-like_fold"/>
</dbReference>
<dbReference type="STRING" id="189425.PGRAT_16275"/>
<dbReference type="EMBL" id="CP009287">
    <property type="protein sequence ID" value="AIQ69009.1"/>
    <property type="molecule type" value="Genomic_DNA"/>
</dbReference>
<organism evidence="5 6">
    <name type="scientific">Paenibacillus graminis</name>
    <dbReference type="NCBI Taxonomy" id="189425"/>
    <lineage>
        <taxon>Bacteria</taxon>
        <taxon>Bacillati</taxon>
        <taxon>Bacillota</taxon>
        <taxon>Bacilli</taxon>
        <taxon>Bacillales</taxon>
        <taxon>Paenibacillaceae</taxon>
        <taxon>Paenibacillus</taxon>
    </lineage>
</organism>
<dbReference type="InterPro" id="IPR015914">
    <property type="entry name" value="PAPs_N"/>
</dbReference>
<dbReference type="HOGENOM" id="CLU_331997_0_0_9"/>
<evidence type="ECO:0000256" key="2">
    <source>
        <dbReference type="SAM" id="MobiDB-lite"/>
    </source>
</evidence>
<dbReference type="Gene3D" id="2.60.40.380">
    <property type="entry name" value="Purple acid phosphatase-like, N-terminal"/>
    <property type="match status" value="1"/>
</dbReference>
<dbReference type="Pfam" id="PF00041">
    <property type="entry name" value="fn3"/>
    <property type="match status" value="1"/>
</dbReference>
<feature type="compositionally biased region" description="Basic and acidic residues" evidence="2">
    <location>
        <begin position="244"/>
        <end position="254"/>
    </location>
</feature>
<dbReference type="InterPro" id="IPR029052">
    <property type="entry name" value="Metallo-depent_PP-like"/>
</dbReference>
<dbReference type="GO" id="GO:0046872">
    <property type="term" value="F:metal ion binding"/>
    <property type="evidence" value="ECO:0007669"/>
    <property type="project" value="InterPro"/>
</dbReference>
<dbReference type="SUPFAM" id="SSF49363">
    <property type="entry name" value="Purple acid phosphatase, N-terminal domain"/>
    <property type="match status" value="1"/>
</dbReference>
<dbReference type="Gene3D" id="2.60.40.10">
    <property type="entry name" value="Immunoglobulins"/>
    <property type="match status" value="1"/>
</dbReference>
<evidence type="ECO:0000259" key="4">
    <source>
        <dbReference type="PROSITE" id="PS50853"/>
    </source>
</evidence>
<evidence type="ECO:0000256" key="1">
    <source>
        <dbReference type="ARBA" id="ARBA00022729"/>
    </source>
</evidence>
<dbReference type="PROSITE" id="PS50853">
    <property type="entry name" value="FN3"/>
    <property type="match status" value="1"/>
</dbReference>
<dbReference type="Pfam" id="PF00149">
    <property type="entry name" value="Metallophos"/>
    <property type="match status" value="1"/>
</dbReference>
<evidence type="ECO:0000313" key="6">
    <source>
        <dbReference type="Proteomes" id="UP000029500"/>
    </source>
</evidence>
<dbReference type="Proteomes" id="UP000029500">
    <property type="component" value="Chromosome"/>
</dbReference>
<feature type="domain" description="Fibronectin type-III" evidence="4">
    <location>
        <begin position="792"/>
        <end position="887"/>
    </location>
</feature>
<evidence type="ECO:0000313" key="5">
    <source>
        <dbReference type="EMBL" id="AIQ69009.1"/>
    </source>
</evidence>
<dbReference type="AlphaFoldDB" id="A0A089NIY5"/>
<keyword evidence="1 3" id="KW-0732">Signal</keyword>
<dbReference type="GO" id="GO:0003993">
    <property type="term" value="F:acid phosphatase activity"/>
    <property type="evidence" value="ECO:0007669"/>
    <property type="project" value="InterPro"/>
</dbReference>
<dbReference type="CDD" id="cd00063">
    <property type="entry name" value="FN3"/>
    <property type="match status" value="1"/>
</dbReference>
<dbReference type="SUPFAM" id="SSF56300">
    <property type="entry name" value="Metallo-dependent phosphatases"/>
    <property type="match status" value="1"/>
</dbReference>
<reference evidence="5 6" key="1">
    <citation type="submission" date="2014-08" db="EMBL/GenBank/DDBJ databases">
        <title>Comparative genomics of the Paenibacillus odorifer group.</title>
        <authorList>
            <person name="den Bakker H.C."/>
            <person name="Tsai Y.-C."/>
            <person name="Martin N."/>
            <person name="Korlach J."/>
            <person name="Wiedmann M."/>
        </authorList>
    </citation>
    <scope>NUCLEOTIDE SEQUENCE [LARGE SCALE GENOMIC DNA]</scope>
    <source>
        <strain evidence="5 6">DSM 15220</strain>
    </source>
</reference>
<dbReference type="Gene3D" id="3.60.21.10">
    <property type="match status" value="1"/>
</dbReference>
<dbReference type="InterPro" id="IPR003961">
    <property type="entry name" value="FN3_dom"/>
</dbReference>
<dbReference type="PANTHER" id="PTHR45867:SF3">
    <property type="entry name" value="ACID PHOSPHATASE TYPE 7"/>
    <property type="match status" value="1"/>
</dbReference>
<gene>
    <name evidence="5" type="ORF">PGRAT_16275</name>
</gene>
<dbReference type="InterPro" id="IPR032812">
    <property type="entry name" value="SbsA_Ig"/>
</dbReference>
<evidence type="ECO:0000256" key="3">
    <source>
        <dbReference type="SAM" id="SignalP"/>
    </source>
</evidence>
<dbReference type="InterPro" id="IPR008963">
    <property type="entry name" value="Purple_acid_Pase-like_N"/>
</dbReference>
<feature type="signal peptide" evidence="3">
    <location>
        <begin position="1"/>
        <end position="29"/>
    </location>
</feature>
<sequence length="887" mass="98539">MQIQKKRGSNPKQLFFMFLALLLIPWSFPADSLAGPVTGKPKQASLVQKETAAAEAVIAEWIFTNKGEAGSHPATGGEYASSSSLEQVGGYFENFDSKAKDISYQGWDKGEGKKYWLATLSTSAYKNIRLSSEQSSSGSGPNDFKVQVSSDRTVWTDVPGGTVQMKTVSSYSCPGQSCKLSKLPMPNADDKELLYIRWLVNSNLATNPKDNPKGIGDGGSSKIRNIRVTGDLIPGETPIQPTMDKSRSPGDGAEKVSVAAPIEVKFNKSIKLMNPQAITIQDDQNQPVSNLIAEVINQSTLRIGHGGLGQGKRYRVFIPKTTVQGIDGSPLIRNVEWSFTTQPSASQPTLINMTFNGDTKTSMSFAWYTDTSAETKVQTAEAAGGTGNGFPDVGVLEFTGTSEKISTYMTKSDRTAGKKKNFYSHKATAVGLKPGTPYVFRVGDGSVWSSTGSFETDTATSQPYHFIVGSDSQASSKPGFEPWADTFRKANEHIGNPKFLINAGDLVDNGDLEEQWQWMLGLAQQSLMKVPFVPVLGGHEVSDWDGDETTVNNNFYNHFNLPRKVVEATHDGSVYSFEYGDALYMVYNSQFDGKLNEDGSVNWEDEKHEQFWNQINWMRNTVAKSDKKWKFVAFHKAPYASGDNSAQWEGDRVKFYRKNLIPVFDELGIDMVFEAHDHMYMRSFQMYGDKVIDPKKLEKDEAGNVVNPQGTVYLMSNAFGNKFYYKNEPYDDFFAAVNKQPEKKMFTDVSVSDQILQFDAYTAAVEDEGKTGYEKNGLKVYDHYGIKRTDTKPAPVEEFKVKLQGTKATLTWKTPFTSKEQVRGFRIYEKDDKISKHWSLYVPVKPGTAQYSTIIEHLNPEIQYNLVIKSVGRRDNSSPVTASATAD</sequence>
<feature type="chain" id="PRO_5039164943" description="Fibronectin type-III domain-containing protein" evidence="3">
    <location>
        <begin position="30"/>
        <end position="887"/>
    </location>
</feature>
<dbReference type="PANTHER" id="PTHR45867">
    <property type="entry name" value="PURPLE ACID PHOSPHATASE"/>
    <property type="match status" value="1"/>
</dbReference>
<proteinExistence type="predicted"/>
<dbReference type="Pfam" id="PF13205">
    <property type="entry name" value="Big_5"/>
    <property type="match status" value="1"/>
</dbReference>
<dbReference type="eggNOG" id="COG1409">
    <property type="taxonomic scope" value="Bacteria"/>
</dbReference>
<dbReference type="InterPro" id="IPR036116">
    <property type="entry name" value="FN3_sf"/>
</dbReference>
<dbReference type="SUPFAM" id="SSF49265">
    <property type="entry name" value="Fibronectin type III"/>
    <property type="match status" value="1"/>
</dbReference>
<keyword evidence="6" id="KW-1185">Reference proteome</keyword>
<dbReference type="KEGG" id="pgm:PGRAT_16275"/>
<dbReference type="Pfam" id="PF16656">
    <property type="entry name" value="Pur_ac_phosph_N"/>
    <property type="match status" value="1"/>
</dbReference>
<dbReference type="InterPro" id="IPR004843">
    <property type="entry name" value="Calcineurin-like_PHP"/>
</dbReference>
<accession>A0A089NIY5</accession>